<evidence type="ECO:0000256" key="4">
    <source>
        <dbReference type="ARBA" id="ARBA00023163"/>
    </source>
</evidence>
<dbReference type="InterPro" id="IPR036390">
    <property type="entry name" value="WH_DNA-bd_sf"/>
</dbReference>
<keyword evidence="4" id="KW-0804">Transcription</keyword>
<dbReference type="PRINTS" id="PR00039">
    <property type="entry name" value="HTHLYSR"/>
</dbReference>
<evidence type="ECO:0000256" key="3">
    <source>
        <dbReference type="ARBA" id="ARBA00023125"/>
    </source>
</evidence>
<dbReference type="CDD" id="cd08414">
    <property type="entry name" value="PBP2_LTTR_aromatics_like"/>
    <property type="match status" value="1"/>
</dbReference>
<organism evidence="7 8">
    <name type="scientific">Sorangium cellulosum (strain So ce56)</name>
    <name type="common">Polyangium cellulosum (strain So ce56)</name>
    <dbReference type="NCBI Taxonomy" id="448385"/>
    <lineage>
        <taxon>Bacteria</taxon>
        <taxon>Pseudomonadati</taxon>
        <taxon>Myxococcota</taxon>
        <taxon>Polyangia</taxon>
        <taxon>Polyangiales</taxon>
        <taxon>Polyangiaceae</taxon>
        <taxon>Sorangium</taxon>
    </lineage>
</organism>
<evidence type="ECO:0000256" key="5">
    <source>
        <dbReference type="SAM" id="MobiDB-lite"/>
    </source>
</evidence>
<dbReference type="KEGG" id="scl:sce8586"/>
<accession>A9FZI9</accession>
<dbReference type="AlphaFoldDB" id="A9FZI9"/>
<protein>
    <submittedName>
        <fullName evidence="7">Transcriptional regulator, LysR family</fullName>
    </submittedName>
</protein>
<dbReference type="SUPFAM" id="SSF53850">
    <property type="entry name" value="Periplasmic binding protein-like II"/>
    <property type="match status" value="1"/>
</dbReference>
<dbReference type="InterPro" id="IPR000847">
    <property type="entry name" value="LysR_HTH_N"/>
</dbReference>
<dbReference type="GO" id="GO:0003677">
    <property type="term" value="F:DNA binding"/>
    <property type="evidence" value="ECO:0007669"/>
    <property type="project" value="UniProtKB-KW"/>
</dbReference>
<dbReference type="STRING" id="448385.sce8586"/>
<dbReference type="InterPro" id="IPR005119">
    <property type="entry name" value="LysR_subst-bd"/>
</dbReference>
<dbReference type="Gene3D" id="3.40.190.10">
    <property type="entry name" value="Periplasmic binding protein-like II"/>
    <property type="match status" value="2"/>
</dbReference>
<evidence type="ECO:0000256" key="1">
    <source>
        <dbReference type="ARBA" id="ARBA00009437"/>
    </source>
</evidence>
<dbReference type="Pfam" id="PF03466">
    <property type="entry name" value="LysR_substrate"/>
    <property type="match status" value="1"/>
</dbReference>
<dbReference type="Gene3D" id="1.10.10.10">
    <property type="entry name" value="Winged helix-like DNA-binding domain superfamily/Winged helix DNA-binding domain"/>
    <property type="match status" value="1"/>
</dbReference>
<dbReference type="eggNOG" id="COG0583">
    <property type="taxonomic scope" value="Bacteria"/>
</dbReference>
<dbReference type="PANTHER" id="PTHR30346:SF0">
    <property type="entry name" value="HCA OPERON TRANSCRIPTIONAL ACTIVATOR HCAR"/>
    <property type="match status" value="1"/>
</dbReference>
<dbReference type="SUPFAM" id="SSF46785">
    <property type="entry name" value="Winged helix' DNA-binding domain"/>
    <property type="match status" value="1"/>
</dbReference>
<dbReference type="Pfam" id="PF00126">
    <property type="entry name" value="HTH_1"/>
    <property type="match status" value="1"/>
</dbReference>
<keyword evidence="3" id="KW-0238">DNA-binding</keyword>
<dbReference type="PANTHER" id="PTHR30346">
    <property type="entry name" value="TRANSCRIPTIONAL DUAL REGULATOR HCAR-RELATED"/>
    <property type="match status" value="1"/>
</dbReference>
<dbReference type="FunFam" id="1.10.10.10:FF:000001">
    <property type="entry name" value="LysR family transcriptional regulator"/>
    <property type="match status" value="1"/>
</dbReference>
<name>A9FZI9_SORC5</name>
<dbReference type="BioCyc" id="SCEL448385:SCE_RS44010-MONOMER"/>
<proteinExistence type="inferred from homology"/>
<evidence type="ECO:0000313" key="7">
    <source>
        <dbReference type="EMBL" id="CAN98757.1"/>
    </source>
</evidence>
<dbReference type="GO" id="GO:0032993">
    <property type="term" value="C:protein-DNA complex"/>
    <property type="evidence" value="ECO:0007669"/>
    <property type="project" value="TreeGrafter"/>
</dbReference>
<keyword evidence="2" id="KW-0805">Transcription regulation</keyword>
<feature type="region of interest" description="Disordered" evidence="5">
    <location>
        <begin position="1"/>
        <end position="25"/>
    </location>
</feature>
<evidence type="ECO:0000256" key="2">
    <source>
        <dbReference type="ARBA" id="ARBA00023015"/>
    </source>
</evidence>
<gene>
    <name evidence="7" type="ordered locus">sce8586</name>
</gene>
<dbReference type="EMBL" id="AM746676">
    <property type="protein sequence ID" value="CAN98757.1"/>
    <property type="molecule type" value="Genomic_DNA"/>
</dbReference>
<reference evidence="7 8" key="1">
    <citation type="journal article" date="2007" name="Nat. Biotechnol.">
        <title>Complete genome sequence of the myxobacterium Sorangium cellulosum.</title>
        <authorList>
            <person name="Schneiker S."/>
            <person name="Perlova O."/>
            <person name="Kaiser O."/>
            <person name="Gerth K."/>
            <person name="Alici A."/>
            <person name="Altmeyer M.O."/>
            <person name="Bartels D."/>
            <person name="Bekel T."/>
            <person name="Beyer S."/>
            <person name="Bode E."/>
            <person name="Bode H.B."/>
            <person name="Bolten C.J."/>
            <person name="Choudhuri J.V."/>
            <person name="Doss S."/>
            <person name="Elnakady Y.A."/>
            <person name="Frank B."/>
            <person name="Gaigalat L."/>
            <person name="Goesmann A."/>
            <person name="Groeger C."/>
            <person name="Gross F."/>
            <person name="Jelsbak L."/>
            <person name="Jelsbak L."/>
            <person name="Kalinowski J."/>
            <person name="Kegler C."/>
            <person name="Knauber T."/>
            <person name="Konietzny S."/>
            <person name="Kopp M."/>
            <person name="Krause L."/>
            <person name="Krug D."/>
            <person name="Linke B."/>
            <person name="Mahmud T."/>
            <person name="Martinez-Arias R."/>
            <person name="McHardy A.C."/>
            <person name="Merai M."/>
            <person name="Meyer F."/>
            <person name="Mormann S."/>
            <person name="Munoz-Dorado J."/>
            <person name="Perez J."/>
            <person name="Pradella S."/>
            <person name="Rachid S."/>
            <person name="Raddatz G."/>
            <person name="Rosenau F."/>
            <person name="Rueckert C."/>
            <person name="Sasse F."/>
            <person name="Scharfe M."/>
            <person name="Schuster S.C."/>
            <person name="Suen G."/>
            <person name="Treuner-Lange A."/>
            <person name="Velicer G.J."/>
            <person name="Vorholter F.-J."/>
            <person name="Weissman K.J."/>
            <person name="Welch R.D."/>
            <person name="Wenzel S.C."/>
            <person name="Whitworth D.E."/>
            <person name="Wilhelm S."/>
            <person name="Wittmann C."/>
            <person name="Bloecker H."/>
            <person name="Puehler A."/>
            <person name="Mueller R."/>
        </authorList>
    </citation>
    <scope>NUCLEOTIDE SEQUENCE [LARGE SCALE GENOMIC DNA]</scope>
    <source>
        <strain evidence="8">So ce56</strain>
    </source>
</reference>
<dbReference type="Proteomes" id="UP000002139">
    <property type="component" value="Chromosome"/>
</dbReference>
<comment type="similarity">
    <text evidence="1">Belongs to the LysR transcriptional regulatory family.</text>
</comment>
<dbReference type="GO" id="GO:0003700">
    <property type="term" value="F:DNA-binding transcription factor activity"/>
    <property type="evidence" value="ECO:0007669"/>
    <property type="project" value="InterPro"/>
</dbReference>
<feature type="domain" description="HTH lysR-type" evidence="6">
    <location>
        <begin position="48"/>
        <end position="105"/>
    </location>
</feature>
<dbReference type="InterPro" id="IPR036388">
    <property type="entry name" value="WH-like_DNA-bd_sf"/>
</dbReference>
<sequence length="362" mass="40384">MVGSSRLSGARLSETETGRWPPNSLHRRVQDYQDIDRNGFRPYRSEIMELRHLRYFIAVAEAEHFGRAAEQLHVSQSPLSRQIAQLEEEIGVELFVPSGRGVKLSAAGRSFLEGARATLARAALAVEDARATAQGRIGTVVVGFDGALADTLLLPEIVQTFRARHPRVEVRLRPLPSEEQVAALRDGKISVGYGYHSPEDNPLFRFRVLYRERVGVVMAKSHRLASRRTLRVADLKQERFLWPPRKEGPRLQDDIIAAFRAHDQPLELAHEEASSDVILMLVASGEGLSLFPESAASTLLAGAVFKRVRDLDVVILGRSVWRATDDEDPLVRSLLEITNSVHGSRERTRSVMAVDGRPRRGV</sequence>
<evidence type="ECO:0000313" key="8">
    <source>
        <dbReference type="Proteomes" id="UP000002139"/>
    </source>
</evidence>
<evidence type="ECO:0000259" key="6">
    <source>
        <dbReference type="PROSITE" id="PS50931"/>
    </source>
</evidence>
<dbReference type="PROSITE" id="PS50931">
    <property type="entry name" value="HTH_LYSR"/>
    <property type="match status" value="1"/>
</dbReference>
<keyword evidence="8" id="KW-1185">Reference proteome</keyword>
<dbReference type="HOGENOM" id="CLU_039613_6_4_7"/>